<sequence length="78" mass="9343">VAIYISYLNILDYHGFYRNLVMTCYWVMLIQTGFRVGARHDTIYFFLSLRTKCGNLPPLYKHSRLPRFLPKPRNDMLL</sequence>
<proteinExistence type="predicted"/>
<gene>
    <name evidence="1" type="ORF">METZ01_LOCUS238167</name>
</gene>
<evidence type="ECO:0000313" key="1">
    <source>
        <dbReference type="EMBL" id="SVB85313.1"/>
    </source>
</evidence>
<feature type="non-terminal residue" evidence="1">
    <location>
        <position position="78"/>
    </location>
</feature>
<reference evidence="1" key="1">
    <citation type="submission" date="2018-05" db="EMBL/GenBank/DDBJ databases">
        <authorList>
            <person name="Lanie J.A."/>
            <person name="Ng W.-L."/>
            <person name="Kazmierczak K.M."/>
            <person name="Andrzejewski T.M."/>
            <person name="Davidsen T.M."/>
            <person name="Wayne K.J."/>
            <person name="Tettelin H."/>
            <person name="Glass J.I."/>
            <person name="Rusch D."/>
            <person name="Podicherti R."/>
            <person name="Tsui H.-C.T."/>
            <person name="Winkler M.E."/>
        </authorList>
    </citation>
    <scope>NUCLEOTIDE SEQUENCE</scope>
</reference>
<protein>
    <submittedName>
        <fullName evidence="1">Uncharacterized protein</fullName>
    </submittedName>
</protein>
<name>A0A382HF13_9ZZZZ</name>
<accession>A0A382HF13</accession>
<dbReference type="EMBL" id="UINC01060620">
    <property type="protein sequence ID" value="SVB85313.1"/>
    <property type="molecule type" value="Genomic_DNA"/>
</dbReference>
<feature type="non-terminal residue" evidence="1">
    <location>
        <position position="1"/>
    </location>
</feature>
<organism evidence="1">
    <name type="scientific">marine metagenome</name>
    <dbReference type="NCBI Taxonomy" id="408172"/>
    <lineage>
        <taxon>unclassified sequences</taxon>
        <taxon>metagenomes</taxon>
        <taxon>ecological metagenomes</taxon>
    </lineage>
</organism>
<dbReference type="AlphaFoldDB" id="A0A382HF13"/>